<dbReference type="OrthoDB" id="7163760at2"/>
<name>A0A3L7JPZ2_9BACI</name>
<dbReference type="PANTHER" id="PTHR43617">
    <property type="entry name" value="L-AMINO ACID N-ACETYLTRANSFERASE"/>
    <property type="match status" value="1"/>
</dbReference>
<proteinExistence type="predicted"/>
<protein>
    <submittedName>
        <fullName evidence="2">GNAT family N-acetyltransferase</fullName>
    </submittedName>
</protein>
<dbReference type="PROSITE" id="PS51186">
    <property type="entry name" value="GNAT"/>
    <property type="match status" value="2"/>
</dbReference>
<dbReference type="RefSeq" id="WP_121682284.1">
    <property type="nucleotide sequence ID" value="NZ_RCVZ01000018.1"/>
</dbReference>
<dbReference type="InterPro" id="IPR000182">
    <property type="entry name" value="GNAT_dom"/>
</dbReference>
<dbReference type="InterPro" id="IPR050276">
    <property type="entry name" value="MshD_Acetyltransferase"/>
</dbReference>
<gene>
    <name evidence="2" type="ORF">D9X91_19280</name>
</gene>
<dbReference type="PANTHER" id="PTHR43617:SF20">
    <property type="entry name" value="N-ALPHA-ACETYLTRANSFERASE RIMI"/>
    <property type="match status" value="1"/>
</dbReference>
<dbReference type="SUPFAM" id="SSF55729">
    <property type="entry name" value="Acyl-CoA N-acyltransferases (Nat)"/>
    <property type="match status" value="2"/>
</dbReference>
<organism evidence="2 3">
    <name type="scientific">Falsibacillus albus</name>
    <dbReference type="NCBI Taxonomy" id="2478915"/>
    <lineage>
        <taxon>Bacteria</taxon>
        <taxon>Bacillati</taxon>
        <taxon>Bacillota</taxon>
        <taxon>Bacilli</taxon>
        <taxon>Bacillales</taxon>
        <taxon>Bacillaceae</taxon>
        <taxon>Falsibacillus</taxon>
    </lineage>
</organism>
<feature type="domain" description="N-acetyltransferase" evidence="1">
    <location>
        <begin position="140"/>
        <end position="273"/>
    </location>
</feature>
<dbReference type="Pfam" id="PF00583">
    <property type="entry name" value="Acetyltransf_1"/>
    <property type="match status" value="2"/>
</dbReference>
<evidence type="ECO:0000313" key="3">
    <source>
        <dbReference type="Proteomes" id="UP000276770"/>
    </source>
</evidence>
<keyword evidence="3" id="KW-1185">Reference proteome</keyword>
<reference evidence="2 3" key="1">
    <citation type="submission" date="2018-10" db="EMBL/GenBank/DDBJ databases">
        <title>Falsibacillus sp. genome draft.</title>
        <authorList>
            <person name="Shi S."/>
        </authorList>
    </citation>
    <scope>NUCLEOTIDE SEQUENCE [LARGE SCALE GENOMIC DNA]</scope>
    <source>
        <strain evidence="2 3">GY 10110</strain>
    </source>
</reference>
<evidence type="ECO:0000313" key="2">
    <source>
        <dbReference type="EMBL" id="RLQ92394.1"/>
    </source>
</evidence>
<comment type="caution">
    <text evidence="2">The sequence shown here is derived from an EMBL/GenBank/DDBJ whole genome shotgun (WGS) entry which is preliminary data.</text>
</comment>
<dbReference type="Proteomes" id="UP000276770">
    <property type="component" value="Unassembled WGS sequence"/>
</dbReference>
<feature type="domain" description="N-acetyltransferase" evidence="1">
    <location>
        <begin position="1"/>
        <end position="143"/>
    </location>
</feature>
<dbReference type="AlphaFoldDB" id="A0A3L7JPZ2"/>
<keyword evidence="2" id="KW-0808">Transferase</keyword>
<dbReference type="EMBL" id="RCVZ01000018">
    <property type="protein sequence ID" value="RLQ92394.1"/>
    <property type="molecule type" value="Genomic_DNA"/>
</dbReference>
<dbReference type="GO" id="GO:0008999">
    <property type="term" value="F:protein-N-terminal-alanine acetyltransferase activity"/>
    <property type="evidence" value="ECO:0007669"/>
    <property type="project" value="TreeGrafter"/>
</dbReference>
<accession>A0A3L7JPZ2</accession>
<evidence type="ECO:0000259" key="1">
    <source>
        <dbReference type="PROSITE" id="PS51186"/>
    </source>
</evidence>
<dbReference type="CDD" id="cd04301">
    <property type="entry name" value="NAT_SF"/>
    <property type="match status" value="2"/>
</dbReference>
<dbReference type="InterPro" id="IPR016181">
    <property type="entry name" value="Acyl_CoA_acyltransferase"/>
</dbReference>
<dbReference type="Gene3D" id="3.40.630.30">
    <property type="match status" value="1"/>
</dbReference>
<sequence length="273" mass="31176">MLSTIQLQDIELLQKECEAAGDFQLKLNWEMLRNRESDHLDFFHYENNELAAYLALYPFGSTVEVCGMVKPQERRKGHFQRLFNQAMETINERPFKKILLNAPASSQEAKSFLKKNGAEYAFSEHQMKWQKGDLQIDDSITLRPAAPEDLALRIQLSVDGFGMSEEDARESETRVEEYDKNTMFMVEADGQPVGKIRLSLEDGEVWIYGFVISADQRGKGIGRKVLSKVIKEESGKGHSIHLEVEAKNDHALGLYTSVGFQALHAQDYYLHQI</sequence>